<sequence length="60" mass="7181">MNKYLKIFLQYFIVLAIINYAIAMFRKDLVDVLIYALKYSVVFVIAIFIFDWAKVKLNQK</sequence>
<evidence type="ECO:0000313" key="3">
    <source>
        <dbReference type="Proteomes" id="UP000006051"/>
    </source>
</evidence>
<evidence type="ECO:0000313" key="2">
    <source>
        <dbReference type="EMBL" id="AFL96799.1"/>
    </source>
</evidence>
<protein>
    <submittedName>
        <fullName evidence="2">Uncharacterized protein</fullName>
    </submittedName>
</protein>
<feature type="transmembrane region" description="Helical" evidence="1">
    <location>
        <begin position="7"/>
        <end position="26"/>
    </location>
</feature>
<keyword evidence="1" id="KW-1133">Transmembrane helix</keyword>
<gene>
    <name evidence="2" type="ordered locus">Ornrh_0598</name>
</gene>
<dbReference type="Proteomes" id="UP000006051">
    <property type="component" value="Chromosome"/>
</dbReference>
<organism evidence="2 3">
    <name type="scientific">Ornithobacterium rhinotracheale (strain ATCC 51463 / DSM 15997 / CCUG 23171 / CIP 104009 / LMG 9086)</name>
    <dbReference type="NCBI Taxonomy" id="867902"/>
    <lineage>
        <taxon>Bacteria</taxon>
        <taxon>Pseudomonadati</taxon>
        <taxon>Bacteroidota</taxon>
        <taxon>Flavobacteriia</taxon>
        <taxon>Flavobacteriales</taxon>
        <taxon>Weeksellaceae</taxon>
        <taxon>Ornithobacterium</taxon>
    </lineage>
</organism>
<proteinExistence type="predicted"/>
<feature type="transmembrane region" description="Helical" evidence="1">
    <location>
        <begin position="32"/>
        <end position="53"/>
    </location>
</feature>
<keyword evidence="1" id="KW-0472">Membrane</keyword>
<dbReference type="RefSeq" id="WP_014790420.1">
    <property type="nucleotide sequence ID" value="NC_018016.1"/>
</dbReference>
<dbReference type="EMBL" id="CP003283">
    <property type="protein sequence ID" value="AFL96799.1"/>
    <property type="molecule type" value="Genomic_DNA"/>
</dbReference>
<name>I3ZYL5_ORNRL</name>
<dbReference type="AlphaFoldDB" id="I3ZYL5"/>
<keyword evidence="3" id="KW-1185">Reference proteome</keyword>
<dbReference type="GeneID" id="97257333"/>
<evidence type="ECO:0000256" key="1">
    <source>
        <dbReference type="SAM" id="Phobius"/>
    </source>
</evidence>
<keyword evidence="1" id="KW-0812">Transmembrane</keyword>
<reference evidence="2 3" key="1">
    <citation type="submission" date="2012-06" db="EMBL/GenBank/DDBJ databases">
        <title>The complete genome of Ornithobacterium rhinotracheale DSM 15997.</title>
        <authorList>
            <consortium name="US DOE Joint Genome Institute (JGI-PGF)"/>
            <person name="Lucas S."/>
            <person name="Copeland A."/>
            <person name="Lapidus A."/>
            <person name="Goodwin L."/>
            <person name="Pitluck S."/>
            <person name="Peters L."/>
            <person name="Mikhailova N."/>
            <person name="Teshima H."/>
            <person name="Kyrpides N."/>
            <person name="Mavromatis K."/>
            <person name="Pagani I."/>
            <person name="Ivanova N."/>
            <person name="Ovchinnikova G."/>
            <person name="Zeytun A."/>
            <person name="Detter J.C."/>
            <person name="Han C."/>
            <person name="Land M."/>
            <person name="Hauser L."/>
            <person name="Markowitz V."/>
            <person name="Cheng J.-F."/>
            <person name="Hugenholtz P."/>
            <person name="Woyke T."/>
            <person name="Wu D."/>
            <person name="Lang E."/>
            <person name="Kopitz M."/>
            <person name="Brambilla E."/>
            <person name="Klenk H.-P."/>
            <person name="Eisen J.A."/>
        </authorList>
    </citation>
    <scope>NUCLEOTIDE SEQUENCE [LARGE SCALE GENOMIC DNA]</scope>
    <source>
        <strain evidence="3">ATCC 51463 / DSM 15997 / CCUG 23171 / LMG 9086</strain>
    </source>
</reference>
<dbReference type="GeneID" id="71569473"/>
<dbReference type="STRING" id="867902.Ornrh_0598"/>
<dbReference type="HOGENOM" id="CLU_2937124_0_0_10"/>
<accession>I3ZYL5</accession>
<dbReference type="KEGG" id="orh:Ornrh_0598"/>